<keyword evidence="2" id="KW-0472">Membrane</keyword>
<proteinExistence type="predicted"/>
<dbReference type="AlphaFoldDB" id="A0A2G8S9D3"/>
<keyword evidence="4" id="KW-1185">Reference proteome</keyword>
<keyword evidence="2" id="KW-0812">Transmembrane</keyword>
<dbReference type="OrthoDB" id="2756573at2759"/>
<evidence type="ECO:0000313" key="4">
    <source>
        <dbReference type="Proteomes" id="UP000230002"/>
    </source>
</evidence>
<sequence length="178" mass="19132">MGADLLLIVVTWFALPRRTLRSSPNSFAHVLLYDGTIYFVILLILNTLHLVFTTASLVTPALQNASDMIVFVEPVTAILVQRFLIHLQLANRKALHVGTSQNAGFSQDSMGTLVFERVVGSLSASLTLDDYVSSTDVDSETFEKSLDKQSDAGEGDVDEGGGKDSIPLEPVCSEGGTA</sequence>
<gene>
    <name evidence="3" type="ORF">GSI_07555</name>
</gene>
<feature type="compositionally biased region" description="Basic and acidic residues" evidence="1">
    <location>
        <begin position="141"/>
        <end position="151"/>
    </location>
</feature>
<dbReference type="Proteomes" id="UP000230002">
    <property type="component" value="Unassembled WGS sequence"/>
</dbReference>
<accession>A0A2G8S9D3</accession>
<dbReference type="EMBL" id="AYKW01000015">
    <property type="protein sequence ID" value="PIL30370.1"/>
    <property type="molecule type" value="Genomic_DNA"/>
</dbReference>
<keyword evidence="2" id="KW-1133">Transmembrane helix</keyword>
<reference evidence="3 4" key="1">
    <citation type="journal article" date="2015" name="Sci. Rep.">
        <title>Chromosome-level genome map provides insights into diverse defense mechanisms in the medicinal fungus Ganoderma sinense.</title>
        <authorList>
            <person name="Zhu Y."/>
            <person name="Xu J."/>
            <person name="Sun C."/>
            <person name="Zhou S."/>
            <person name="Xu H."/>
            <person name="Nelson D.R."/>
            <person name="Qian J."/>
            <person name="Song J."/>
            <person name="Luo H."/>
            <person name="Xiang L."/>
            <person name="Li Y."/>
            <person name="Xu Z."/>
            <person name="Ji A."/>
            <person name="Wang L."/>
            <person name="Lu S."/>
            <person name="Hayward A."/>
            <person name="Sun W."/>
            <person name="Li X."/>
            <person name="Schwartz D.C."/>
            <person name="Wang Y."/>
            <person name="Chen S."/>
        </authorList>
    </citation>
    <scope>NUCLEOTIDE SEQUENCE [LARGE SCALE GENOMIC DNA]</scope>
    <source>
        <strain evidence="3 4">ZZ0214-1</strain>
    </source>
</reference>
<organism evidence="3 4">
    <name type="scientific">Ganoderma sinense ZZ0214-1</name>
    <dbReference type="NCBI Taxonomy" id="1077348"/>
    <lineage>
        <taxon>Eukaryota</taxon>
        <taxon>Fungi</taxon>
        <taxon>Dikarya</taxon>
        <taxon>Basidiomycota</taxon>
        <taxon>Agaricomycotina</taxon>
        <taxon>Agaricomycetes</taxon>
        <taxon>Polyporales</taxon>
        <taxon>Polyporaceae</taxon>
        <taxon>Ganoderma</taxon>
    </lineage>
</organism>
<name>A0A2G8S9D3_9APHY</name>
<protein>
    <submittedName>
        <fullName evidence="3">Uncharacterized protein</fullName>
    </submittedName>
</protein>
<evidence type="ECO:0000256" key="1">
    <source>
        <dbReference type="SAM" id="MobiDB-lite"/>
    </source>
</evidence>
<comment type="caution">
    <text evidence="3">The sequence shown here is derived from an EMBL/GenBank/DDBJ whole genome shotgun (WGS) entry which is preliminary data.</text>
</comment>
<feature type="region of interest" description="Disordered" evidence="1">
    <location>
        <begin position="139"/>
        <end position="178"/>
    </location>
</feature>
<evidence type="ECO:0000313" key="3">
    <source>
        <dbReference type="EMBL" id="PIL30370.1"/>
    </source>
</evidence>
<evidence type="ECO:0000256" key="2">
    <source>
        <dbReference type="SAM" id="Phobius"/>
    </source>
</evidence>
<feature type="transmembrane region" description="Helical" evidence="2">
    <location>
        <begin position="37"/>
        <end position="58"/>
    </location>
</feature>